<sequence length="430" mass="48437">MPTFESIADLLASPFDLELPSEYTSLWDIRTSTMTVHMNAYDADSRIVHSVYPSLLDCVLRSLVSPCSVYTTLRAIYIPAISNYTSGFFDEEALSEFEEKVIQAAQSLRAQPLSISLIMEPFIHNEPKIAKQLDRCKEPTIFFSPILDIMLRKCTSWQERCHILAQGLIVCCKELGHMLPRFVDTKDVKQIFDNCEFLWASQVDDSMGEGSELVEDDITGGNNFSILNDIASTEDLRTIHPHHAHGFRITGSPMKSPLVVVVSDDRVISFLRFFLEEREHSVVPIPLLPNSDWIAHFPFSVSLYGKKYCELYPNTGAGFDLAPSTTPFLLPRPLLSFSSPSLSMLQTLTSNPRPLSPTSPCPAVHEKYLLMPRRFPTISVRSEKKSDKGISVPFPPSYYKETDRFARAARAAEAEAFKLARLNKDETAKQ</sequence>
<evidence type="ECO:0000313" key="1">
    <source>
        <dbReference type="EMBL" id="KAJ4499506.1"/>
    </source>
</evidence>
<comment type="caution">
    <text evidence="1">The sequence shown here is derived from an EMBL/GenBank/DDBJ whole genome shotgun (WGS) entry which is preliminary data.</text>
</comment>
<gene>
    <name evidence="1" type="ORF">C8R41DRAFT_814226</name>
</gene>
<dbReference type="Proteomes" id="UP001150217">
    <property type="component" value="Unassembled WGS sequence"/>
</dbReference>
<name>A0ABQ8VT01_9AGAR</name>
<proteinExistence type="predicted"/>
<keyword evidence="2" id="KW-1185">Reference proteome</keyword>
<reference evidence="1" key="1">
    <citation type="submission" date="2022-08" db="EMBL/GenBank/DDBJ databases">
        <title>A Global Phylogenomic Analysis of the Shiitake Genus Lentinula.</title>
        <authorList>
            <consortium name="DOE Joint Genome Institute"/>
            <person name="Sierra-Patev S."/>
            <person name="Min B."/>
            <person name="Naranjo-Ortiz M."/>
            <person name="Looney B."/>
            <person name="Konkel Z."/>
            <person name="Slot J.C."/>
            <person name="Sakamoto Y."/>
            <person name="Steenwyk J.L."/>
            <person name="Rokas A."/>
            <person name="Carro J."/>
            <person name="Camarero S."/>
            <person name="Ferreira P."/>
            <person name="Molpeceres G."/>
            <person name="Ruiz-Duenas F.J."/>
            <person name="Serrano A."/>
            <person name="Henrissat B."/>
            <person name="Drula E."/>
            <person name="Hughes K.W."/>
            <person name="Mata J.L."/>
            <person name="Ishikawa N.K."/>
            <person name="Vargas-Isla R."/>
            <person name="Ushijima S."/>
            <person name="Smith C.A."/>
            <person name="Ahrendt S."/>
            <person name="Andreopoulos W."/>
            <person name="He G."/>
            <person name="Labutti K."/>
            <person name="Lipzen A."/>
            <person name="Ng V."/>
            <person name="Riley R."/>
            <person name="Sandor L."/>
            <person name="Barry K."/>
            <person name="Martinez A.T."/>
            <person name="Xiao Y."/>
            <person name="Gibbons J.G."/>
            <person name="Terashima K."/>
            <person name="Grigoriev I.V."/>
            <person name="Hibbett D.S."/>
        </authorList>
    </citation>
    <scope>NUCLEOTIDE SEQUENCE</scope>
    <source>
        <strain evidence="1">RHP3577 ss4</strain>
    </source>
</reference>
<evidence type="ECO:0000313" key="2">
    <source>
        <dbReference type="Proteomes" id="UP001150217"/>
    </source>
</evidence>
<organism evidence="1 2">
    <name type="scientific">Lentinula lateritia</name>
    <dbReference type="NCBI Taxonomy" id="40482"/>
    <lineage>
        <taxon>Eukaryota</taxon>
        <taxon>Fungi</taxon>
        <taxon>Dikarya</taxon>
        <taxon>Basidiomycota</taxon>
        <taxon>Agaricomycotina</taxon>
        <taxon>Agaricomycetes</taxon>
        <taxon>Agaricomycetidae</taxon>
        <taxon>Agaricales</taxon>
        <taxon>Marasmiineae</taxon>
        <taxon>Omphalotaceae</taxon>
        <taxon>Lentinula</taxon>
    </lineage>
</organism>
<dbReference type="EMBL" id="JANVFT010000010">
    <property type="protein sequence ID" value="KAJ4499506.1"/>
    <property type="molecule type" value="Genomic_DNA"/>
</dbReference>
<accession>A0ABQ8VT01</accession>
<protein>
    <submittedName>
        <fullName evidence="1">Uncharacterized protein</fullName>
    </submittedName>
</protein>